<dbReference type="Proteomes" id="UP001467192">
    <property type="component" value="Unassembled WGS sequence"/>
</dbReference>
<evidence type="ECO:0000256" key="1">
    <source>
        <dbReference type="SAM" id="Phobius"/>
    </source>
</evidence>
<accession>A0ABV1ZLA0</accession>
<dbReference type="RefSeq" id="WP_181236727.1">
    <property type="nucleotide sequence ID" value="NZ_JBBNPZ010000038.1"/>
</dbReference>
<evidence type="ECO:0000313" key="3">
    <source>
        <dbReference type="Proteomes" id="UP001467192"/>
    </source>
</evidence>
<feature type="transmembrane region" description="Helical" evidence="1">
    <location>
        <begin position="186"/>
        <end position="209"/>
    </location>
</feature>
<organism evidence="2 3">
    <name type="scientific">Enterobacter intestinihominis</name>
    <dbReference type="NCBI Taxonomy" id="3133180"/>
    <lineage>
        <taxon>Bacteria</taxon>
        <taxon>Pseudomonadati</taxon>
        <taxon>Pseudomonadota</taxon>
        <taxon>Gammaproteobacteria</taxon>
        <taxon>Enterobacterales</taxon>
        <taxon>Enterobacteriaceae</taxon>
        <taxon>Enterobacter</taxon>
    </lineage>
</organism>
<keyword evidence="1" id="KW-1133">Transmembrane helix</keyword>
<keyword evidence="1" id="KW-0812">Transmembrane</keyword>
<evidence type="ECO:0000313" key="2">
    <source>
        <dbReference type="EMBL" id="MES0429056.1"/>
    </source>
</evidence>
<protein>
    <submittedName>
        <fullName evidence="2">Uncharacterized protein</fullName>
    </submittedName>
</protein>
<proteinExistence type="predicted"/>
<feature type="transmembrane region" description="Helical" evidence="1">
    <location>
        <begin position="147"/>
        <end position="166"/>
    </location>
</feature>
<feature type="transmembrane region" description="Helical" evidence="1">
    <location>
        <begin position="91"/>
        <end position="110"/>
    </location>
</feature>
<keyword evidence="3" id="KW-1185">Reference proteome</keyword>
<sequence>MIDDKQAIIEATEYHKKNKMIEHIDVDNITTKEEEIFGKSYFTVVFPLNDLGKEILKSNYPFRTVVDLKTGKVISSRRTYRNKTIQKRITFAYRLPYITLFVMILAGYFFRPIFSVIAYLLPLFTGFTLFMICYHEMKDYLKKMADFFVILSGTIGASFLVLPFFINDQLHLKSINLFINSHDHIFSPAKFGVIEVFIMFYTIKCLVAFSELFTAREEWVSEQQKRTKLRQISKSFKNKRKYLRPFVNIKNKIPKDIFSRIWR</sequence>
<keyword evidence="1" id="KW-0472">Membrane</keyword>
<dbReference type="EMBL" id="JBEBZA010000039">
    <property type="protein sequence ID" value="MES0429056.1"/>
    <property type="molecule type" value="Genomic_DNA"/>
</dbReference>
<reference evidence="3" key="1">
    <citation type="journal article" date="2024" name="Commun. Biol.">
        <title>Bacillamide D produced by Bacillus cereus from the mouse intestinal bacterial collection (miBC) is a potent cytotoxin in vitro.</title>
        <authorList>
            <person name="Hohmann M."/>
            <person name="Brunner V."/>
            <person name="Johannes W."/>
            <person name="Schum D."/>
            <person name="Carroll L.M."/>
            <person name="Liu T."/>
            <person name="Sasaki D."/>
            <person name="Bosch J."/>
            <person name="Clavel T."/>
            <person name="Sieber S.A."/>
            <person name="Zeller G."/>
            <person name="Tschurtschenthaler M."/>
            <person name="Janssen K.P."/>
            <person name="Gulder T.A.M."/>
        </authorList>
    </citation>
    <scope>NUCLEOTIDE SEQUENCE [LARGE SCALE GENOMIC DNA]</scope>
    <source>
        <strain evidence="3">LK_304 Iso 8</strain>
    </source>
</reference>
<comment type="caution">
    <text evidence="2">The sequence shown here is derived from an EMBL/GenBank/DDBJ whole genome shotgun (WGS) entry which is preliminary data.</text>
</comment>
<gene>
    <name evidence="2" type="ORF">ABMC12_22610</name>
</gene>
<name>A0ABV1ZLA0_9ENTR</name>
<feature type="transmembrane region" description="Helical" evidence="1">
    <location>
        <begin position="116"/>
        <end position="135"/>
    </location>
</feature>